<dbReference type="GO" id="GO:0030422">
    <property type="term" value="P:siRNA processing"/>
    <property type="evidence" value="ECO:0007669"/>
    <property type="project" value="TreeGrafter"/>
</dbReference>
<evidence type="ECO:0000313" key="5">
    <source>
        <dbReference type="Proteomes" id="UP001187415"/>
    </source>
</evidence>
<dbReference type="AlphaFoldDB" id="A0AA88IJC5"/>
<proteinExistence type="predicted"/>
<dbReference type="SUPFAM" id="SSF54768">
    <property type="entry name" value="dsRNA-binding domain-like"/>
    <property type="match status" value="2"/>
</dbReference>
<keyword evidence="1 2" id="KW-0694">RNA-binding</keyword>
<name>A0AA88IJC5_CHASR</name>
<sequence length="239" mass="26112">MSFADFFGLRHPAPDRVHKRLAGPARSSRSPEASRDLIASNSSPVVLKLLHCGRARVYRGMEGNWLSRLKEYGDKTGRAVKYTQLSSMGPSDSPTFSYRVELLGRDKDEAGLRAEGSGSKKSLAKAQAARVMLAHLSTTKQTREPERPLEGDRAPSADIGNYVGELQELCQKRKWPLPCYVEQEFVTGQFLCRCTAVTVSAEHSVDVCIRAVGTGNSKKVAKAAAAKNALSFANKLLDD</sequence>
<accession>A0AA88IJC5</accession>
<dbReference type="SMART" id="SM00358">
    <property type="entry name" value="DSRM"/>
    <property type="match status" value="2"/>
</dbReference>
<dbReference type="GO" id="GO:0070920">
    <property type="term" value="P:regulation of regulatory ncRNA processing"/>
    <property type="evidence" value="ECO:0007669"/>
    <property type="project" value="TreeGrafter"/>
</dbReference>
<organism evidence="4 5">
    <name type="scientific">Channa striata</name>
    <name type="common">Snakehead murrel</name>
    <name type="synonym">Ophicephalus striatus</name>
    <dbReference type="NCBI Taxonomy" id="64152"/>
    <lineage>
        <taxon>Eukaryota</taxon>
        <taxon>Metazoa</taxon>
        <taxon>Chordata</taxon>
        <taxon>Craniata</taxon>
        <taxon>Vertebrata</taxon>
        <taxon>Euteleostomi</taxon>
        <taxon>Actinopterygii</taxon>
        <taxon>Neopterygii</taxon>
        <taxon>Teleostei</taxon>
        <taxon>Neoteleostei</taxon>
        <taxon>Acanthomorphata</taxon>
        <taxon>Anabantaria</taxon>
        <taxon>Anabantiformes</taxon>
        <taxon>Channoidei</taxon>
        <taxon>Channidae</taxon>
        <taxon>Channa</taxon>
    </lineage>
</organism>
<protein>
    <recommendedName>
        <fullName evidence="3">DRBM domain-containing protein</fullName>
    </recommendedName>
</protein>
<feature type="domain" description="DRBM" evidence="3">
    <location>
        <begin position="161"/>
        <end position="235"/>
    </location>
</feature>
<dbReference type="Proteomes" id="UP001187415">
    <property type="component" value="Unassembled WGS sequence"/>
</dbReference>
<comment type="caution">
    <text evidence="4">The sequence shown here is derived from an EMBL/GenBank/DDBJ whole genome shotgun (WGS) entry which is preliminary data.</text>
</comment>
<gene>
    <name evidence="4" type="ORF">Q5P01_000012</name>
</gene>
<dbReference type="PANTHER" id="PTHR46205:SF3">
    <property type="entry name" value="LOQUACIOUS, ISOFORM B"/>
    <property type="match status" value="1"/>
</dbReference>
<dbReference type="PANTHER" id="PTHR46205">
    <property type="entry name" value="LOQUACIOUS, ISOFORM B"/>
    <property type="match status" value="1"/>
</dbReference>
<dbReference type="Pfam" id="PF00035">
    <property type="entry name" value="dsrm"/>
    <property type="match status" value="2"/>
</dbReference>
<dbReference type="EMBL" id="JAUPFM010000127">
    <property type="protein sequence ID" value="KAK2812512.1"/>
    <property type="molecule type" value="Genomic_DNA"/>
</dbReference>
<dbReference type="GO" id="GO:0005737">
    <property type="term" value="C:cytoplasm"/>
    <property type="evidence" value="ECO:0007669"/>
    <property type="project" value="TreeGrafter"/>
</dbReference>
<feature type="domain" description="DRBM" evidence="3">
    <location>
        <begin position="64"/>
        <end position="138"/>
    </location>
</feature>
<keyword evidence="5" id="KW-1185">Reference proteome</keyword>
<dbReference type="GO" id="GO:0070578">
    <property type="term" value="C:RISC-loading complex"/>
    <property type="evidence" value="ECO:0007669"/>
    <property type="project" value="TreeGrafter"/>
</dbReference>
<reference evidence="4" key="1">
    <citation type="submission" date="2023-07" db="EMBL/GenBank/DDBJ databases">
        <title>Chromosome-level Genome Assembly of Striped Snakehead (Channa striata).</title>
        <authorList>
            <person name="Liu H."/>
        </authorList>
    </citation>
    <scope>NUCLEOTIDE SEQUENCE</scope>
    <source>
        <strain evidence="4">Gz</strain>
        <tissue evidence="4">Muscle</tissue>
    </source>
</reference>
<evidence type="ECO:0000256" key="2">
    <source>
        <dbReference type="PROSITE-ProRule" id="PRU00266"/>
    </source>
</evidence>
<evidence type="ECO:0000313" key="4">
    <source>
        <dbReference type="EMBL" id="KAK2812512.1"/>
    </source>
</evidence>
<dbReference type="GO" id="GO:0016442">
    <property type="term" value="C:RISC complex"/>
    <property type="evidence" value="ECO:0007669"/>
    <property type="project" value="TreeGrafter"/>
</dbReference>
<dbReference type="PROSITE" id="PS50137">
    <property type="entry name" value="DS_RBD"/>
    <property type="match status" value="2"/>
</dbReference>
<dbReference type="GO" id="GO:0035197">
    <property type="term" value="F:siRNA binding"/>
    <property type="evidence" value="ECO:0007669"/>
    <property type="project" value="TreeGrafter"/>
</dbReference>
<dbReference type="GO" id="GO:0005634">
    <property type="term" value="C:nucleus"/>
    <property type="evidence" value="ECO:0007669"/>
    <property type="project" value="TreeGrafter"/>
</dbReference>
<evidence type="ECO:0000256" key="1">
    <source>
        <dbReference type="ARBA" id="ARBA00022884"/>
    </source>
</evidence>
<dbReference type="InterPro" id="IPR014720">
    <property type="entry name" value="dsRBD_dom"/>
</dbReference>
<dbReference type="GO" id="GO:0003725">
    <property type="term" value="F:double-stranded RNA binding"/>
    <property type="evidence" value="ECO:0007669"/>
    <property type="project" value="TreeGrafter"/>
</dbReference>
<dbReference type="Gene3D" id="3.30.160.20">
    <property type="match status" value="2"/>
</dbReference>
<evidence type="ECO:0000259" key="3">
    <source>
        <dbReference type="PROSITE" id="PS50137"/>
    </source>
</evidence>
<dbReference type="InterPro" id="IPR051247">
    <property type="entry name" value="RLC_Component"/>
</dbReference>